<dbReference type="AlphaFoldDB" id="A0A431W3B4"/>
<reference evidence="1 2" key="1">
    <citation type="submission" date="2018-12" db="EMBL/GenBank/DDBJ databases">
        <title>Deinococcus radiophilus ATCC 27603 genome sequencing and assembly.</title>
        <authorList>
            <person name="Maclea K.S."/>
            <person name="Maynard C.R."/>
        </authorList>
    </citation>
    <scope>NUCLEOTIDE SEQUENCE [LARGE SCALE GENOMIC DNA]</scope>
    <source>
        <strain evidence="1 2">ATCC 27603</strain>
    </source>
</reference>
<organism evidence="1 2">
    <name type="scientific">Deinococcus radiophilus</name>
    <dbReference type="NCBI Taxonomy" id="32062"/>
    <lineage>
        <taxon>Bacteria</taxon>
        <taxon>Thermotogati</taxon>
        <taxon>Deinococcota</taxon>
        <taxon>Deinococci</taxon>
        <taxon>Deinococcales</taxon>
        <taxon>Deinococcaceae</taxon>
        <taxon>Deinococcus</taxon>
    </lineage>
</organism>
<proteinExistence type="predicted"/>
<sequence length="69" mass="8007">MCQSKLREQEKGTLTRSIFRPAHPFVLALLAKKIRCLFVKCFKRYHHPWRRKNTNIPAATAAMLLRAAA</sequence>
<name>A0A431W3B4_9DEIO</name>
<comment type="caution">
    <text evidence="1">The sequence shown here is derived from an EMBL/GenBank/DDBJ whole genome shotgun (WGS) entry which is preliminary data.</text>
</comment>
<gene>
    <name evidence="1" type="ORF">EJ104_02810</name>
</gene>
<accession>A0A431W3B4</accession>
<dbReference type="AntiFam" id="ANF00254">
    <property type="entry name" value="DNA repeat"/>
</dbReference>
<dbReference type="EMBL" id="RXPE01000003">
    <property type="protein sequence ID" value="RTR29930.1"/>
    <property type="molecule type" value="Genomic_DNA"/>
</dbReference>
<protein>
    <submittedName>
        <fullName evidence="1">Uncharacterized protein</fullName>
    </submittedName>
</protein>
<evidence type="ECO:0000313" key="1">
    <source>
        <dbReference type="EMBL" id="RTR29930.1"/>
    </source>
</evidence>
<dbReference type="Proteomes" id="UP000277766">
    <property type="component" value="Unassembled WGS sequence"/>
</dbReference>
<keyword evidence="2" id="KW-1185">Reference proteome</keyword>
<evidence type="ECO:0000313" key="2">
    <source>
        <dbReference type="Proteomes" id="UP000277766"/>
    </source>
</evidence>